<accession>G0GBM8</accession>
<dbReference type="EMBL" id="CP002903">
    <property type="protein sequence ID" value="AEJ61106.1"/>
    <property type="molecule type" value="Genomic_DNA"/>
</dbReference>
<evidence type="ECO:0000256" key="3">
    <source>
        <dbReference type="ARBA" id="ARBA00022576"/>
    </source>
</evidence>
<evidence type="ECO:0000313" key="11">
    <source>
        <dbReference type="Proteomes" id="UP000007254"/>
    </source>
</evidence>
<feature type="binding site" evidence="9">
    <location>
        <position position="436"/>
    </location>
    <ligand>
        <name>substrate</name>
    </ligand>
</feature>
<dbReference type="SUPFAM" id="SSF53383">
    <property type="entry name" value="PLP-dependent transferases"/>
    <property type="match status" value="1"/>
</dbReference>
<keyword evidence="4 9" id="KW-0808">Transferase</keyword>
<dbReference type="STRING" id="869211.Spith_0831"/>
<feature type="binding site" evidence="9">
    <location>
        <position position="275"/>
    </location>
    <ligand>
        <name>pyridoxal 5'-phosphate</name>
        <dbReference type="ChEBI" id="CHEBI:597326"/>
    </ligand>
</feature>
<feature type="site" description="Participates in the substrate recognition with KAPA and in a stacking interaction with the adenine ring of SAM" evidence="9">
    <location>
        <position position="33"/>
    </location>
</feature>
<feature type="binding site" evidence="9">
    <location>
        <position position="163"/>
    </location>
    <ligand>
        <name>substrate</name>
    </ligand>
</feature>
<dbReference type="InterPro" id="IPR005815">
    <property type="entry name" value="BioA"/>
</dbReference>
<dbReference type="PANTHER" id="PTHR42684:SF17">
    <property type="entry name" value="ADENOSYLMETHIONINE-8-AMINO-7-OXONONANOATE AMINOTRANSFERASE"/>
    <property type="match status" value="1"/>
</dbReference>
<protein>
    <recommendedName>
        <fullName evidence="9">Adenosylmethionine-8-amino-7-oxononanoate aminotransferase</fullName>
        <ecNumber evidence="9">2.6.1.62</ecNumber>
    </recommendedName>
    <alternativeName>
        <fullName evidence="9">7,8-diamino-pelargonic acid aminotransferase</fullName>
        <shortName evidence="9">DAPA AT</shortName>
        <shortName evidence="9">DAPA aminotransferase</shortName>
    </alternativeName>
    <alternativeName>
        <fullName evidence="9">7,8-diaminononanoate synthase</fullName>
        <shortName evidence="9">DANS</shortName>
    </alternativeName>
    <alternativeName>
        <fullName evidence="9">Diaminopelargonic acid synthase</fullName>
    </alternativeName>
</protein>
<dbReference type="GO" id="GO:0004015">
    <property type="term" value="F:adenosylmethionine-8-amino-7-oxononanoate transaminase activity"/>
    <property type="evidence" value="ECO:0007669"/>
    <property type="project" value="UniProtKB-UniRule"/>
</dbReference>
<dbReference type="CDD" id="cd00610">
    <property type="entry name" value="OAT_like"/>
    <property type="match status" value="1"/>
</dbReference>
<dbReference type="PANTHER" id="PTHR42684">
    <property type="entry name" value="ADENOSYLMETHIONINE-8-AMINO-7-OXONONANOATE AMINOTRANSFERASE"/>
    <property type="match status" value="1"/>
</dbReference>
<keyword evidence="6 9" id="KW-0093">Biotin biosynthesis</keyword>
<keyword evidence="3 9" id="KW-0032">Aminotransferase</keyword>
<feature type="binding site" evidence="9">
    <location>
        <position position="304"/>
    </location>
    <ligand>
        <name>substrate</name>
    </ligand>
</feature>
<dbReference type="InterPro" id="IPR049704">
    <property type="entry name" value="Aminotrans_3_PPA_site"/>
</dbReference>
<dbReference type="NCBIfam" id="TIGR00508">
    <property type="entry name" value="bioA"/>
    <property type="match status" value="1"/>
</dbReference>
<dbReference type="InterPro" id="IPR015424">
    <property type="entry name" value="PyrdxlP-dep_Trfase"/>
</dbReference>
<dbReference type="GO" id="GO:0005737">
    <property type="term" value="C:cytoplasm"/>
    <property type="evidence" value="ECO:0007669"/>
    <property type="project" value="UniProtKB-SubCell"/>
</dbReference>
<gene>
    <name evidence="9" type="primary">bioA</name>
    <name evidence="10" type="ordered locus">Spith_0831</name>
</gene>
<dbReference type="HAMAP" id="MF_00834">
    <property type="entry name" value="BioA"/>
    <property type="match status" value="1"/>
</dbReference>
<feature type="binding site" evidence="9">
    <location>
        <position position="339"/>
    </location>
    <ligand>
        <name>substrate</name>
    </ligand>
</feature>
<dbReference type="InterPro" id="IPR015422">
    <property type="entry name" value="PyrdxlP-dep_Trfase_small"/>
</dbReference>
<dbReference type="EC" id="2.6.1.62" evidence="9"/>
<evidence type="ECO:0000256" key="7">
    <source>
        <dbReference type="ARBA" id="ARBA00022898"/>
    </source>
</evidence>
<evidence type="ECO:0000313" key="10">
    <source>
        <dbReference type="EMBL" id="AEJ61106.1"/>
    </source>
</evidence>
<sequence>MLTIFSMMLTKGEDHLKHTHLLAIDRAHIWHPYTQMKDYSQEDHLLIVQGEGPYLFDHEGNRYYDMTGSWWTTVWGHNHPSLIEAIHHQLHELDHVLFAGCTHPPATRLVESLTKVLHPSLSRFFFSDDGSTAVEVALKMAYQYHKNRGDRERELFIHLKDSYHGDTSGCMSVGGIDIYFSHYRGLMVKTIEVLPPIRKYTSQPPPFTESGGDERVLTQGLIRIEETIHALWKNLAGVIVEPLLMGAAGMQVYSRKYLTRLRELTKEYGILLIFDEVVTGCGRTGRMWAYEHADIVPDILIAAKGITGGMLPLALTITTDEIYYAFYDDYAKGKTFFHGHSYTANPIACAVAHANIELLLQTRILETAQKTWEAFHQELLSWEGIPWVGDVRFIGCVGAVDVVREKRDEGEVLFSPELRIGRRIAKKARQYGLLLRPLGDTIYWLFRLNATEKEVREVVHKTFRAIEETVWEVQHTDAL</sequence>
<feature type="binding site" evidence="9">
    <location>
        <begin position="130"/>
        <end position="131"/>
    </location>
    <ligand>
        <name>pyridoxal 5'-phosphate</name>
        <dbReference type="ChEBI" id="CHEBI:597326"/>
    </ligand>
</feature>
<feature type="binding site" evidence="9">
    <location>
        <position position="70"/>
    </location>
    <ligand>
        <name>substrate</name>
    </ligand>
</feature>
<comment type="catalytic activity">
    <reaction evidence="8 9">
        <text>(8S)-8-amino-7-oxononanoate + S-adenosyl-L-methionine = S-adenosyl-4-methylsulfanyl-2-oxobutanoate + (7R,8S)-7,8-diammoniononanoate</text>
        <dbReference type="Rhea" id="RHEA:16861"/>
        <dbReference type="ChEBI" id="CHEBI:16490"/>
        <dbReference type="ChEBI" id="CHEBI:59789"/>
        <dbReference type="ChEBI" id="CHEBI:149468"/>
        <dbReference type="ChEBI" id="CHEBI:149469"/>
        <dbReference type="EC" id="2.6.1.62"/>
    </reaction>
</comment>
<evidence type="ECO:0000256" key="1">
    <source>
        <dbReference type="ARBA" id="ARBA00001933"/>
    </source>
</evidence>
<dbReference type="GO" id="GO:0030170">
    <property type="term" value="F:pyridoxal phosphate binding"/>
    <property type="evidence" value="ECO:0007669"/>
    <property type="project" value="UniProtKB-UniRule"/>
</dbReference>
<dbReference type="UniPathway" id="UPA00078">
    <property type="reaction ID" value="UER00160"/>
</dbReference>
<feature type="modified residue" description="N6-(pyridoxal phosphate)lysine" evidence="9">
    <location>
        <position position="304"/>
    </location>
</feature>
<dbReference type="Gene3D" id="3.90.1150.10">
    <property type="entry name" value="Aspartate Aminotransferase, domain 1"/>
    <property type="match status" value="1"/>
</dbReference>
<dbReference type="Proteomes" id="UP000007254">
    <property type="component" value="Chromosome"/>
</dbReference>
<organism evidence="10 11">
    <name type="scientific">Winmispira thermophila (strain ATCC 700085 / DSM 6578 / Z-1203)</name>
    <name type="common">Spirochaeta thermophila</name>
    <dbReference type="NCBI Taxonomy" id="869211"/>
    <lineage>
        <taxon>Bacteria</taxon>
        <taxon>Pseudomonadati</taxon>
        <taxon>Spirochaetota</taxon>
        <taxon>Spirochaetia</taxon>
        <taxon>Winmispirales</taxon>
        <taxon>Winmispiraceae</taxon>
        <taxon>Winmispira</taxon>
    </lineage>
</organism>
<comment type="function">
    <text evidence="9">Catalyzes the transfer of the alpha-amino group from S-adenosyl-L-methionine (SAM) to 7-keto-8-aminopelargonic acid (KAPA) to form 7,8-diaminopelargonic acid (DAPA). It is the only aminotransferase known to utilize SAM as an amino donor.</text>
</comment>
<keyword evidence="9" id="KW-0963">Cytoplasm</keyword>
<feature type="binding site" evidence="9">
    <location>
        <begin position="340"/>
        <end position="341"/>
    </location>
    <ligand>
        <name>pyridoxal 5'-phosphate</name>
        <dbReference type="ChEBI" id="CHEBI:597326"/>
    </ligand>
</feature>
<evidence type="ECO:0000256" key="2">
    <source>
        <dbReference type="ARBA" id="ARBA00005063"/>
    </source>
</evidence>
<comment type="pathway">
    <text evidence="2 9">Cofactor biosynthesis; biotin biosynthesis; 7,8-diaminononanoate from 8-amino-7-oxononanoate (SAM route): step 1/1.</text>
</comment>
<name>G0GBM8_WINT7</name>
<keyword evidence="11" id="KW-1185">Reference proteome</keyword>
<dbReference type="InterPro" id="IPR015421">
    <property type="entry name" value="PyrdxlP-dep_Trfase_major"/>
</dbReference>
<dbReference type="GO" id="GO:0009102">
    <property type="term" value="P:biotin biosynthetic process"/>
    <property type="evidence" value="ECO:0007669"/>
    <property type="project" value="UniProtKB-UniRule"/>
</dbReference>
<comment type="subcellular location">
    <subcellularLocation>
        <location evidence="9">Cytoplasm</location>
    </subcellularLocation>
</comment>
<dbReference type="AlphaFoldDB" id="G0GBM8"/>
<dbReference type="InterPro" id="IPR005814">
    <property type="entry name" value="Aminotrans_3"/>
</dbReference>
<evidence type="ECO:0000256" key="5">
    <source>
        <dbReference type="ARBA" id="ARBA00022691"/>
    </source>
</evidence>
<dbReference type="KEGG" id="stq:Spith_0831"/>
<evidence type="ECO:0000256" key="8">
    <source>
        <dbReference type="ARBA" id="ARBA00048449"/>
    </source>
</evidence>
<evidence type="ECO:0000256" key="4">
    <source>
        <dbReference type="ARBA" id="ARBA00022679"/>
    </source>
</evidence>
<evidence type="ECO:0000256" key="9">
    <source>
        <dbReference type="HAMAP-Rule" id="MF_00834"/>
    </source>
</evidence>
<dbReference type="Pfam" id="PF00202">
    <property type="entry name" value="Aminotran_3"/>
    <property type="match status" value="1"/>
</dbReference>
<comment type="subunit">
    <text evidence="9">Homodimer.</text>
</comment>
<keyword evidence="5 9" id="KW-0949">S-adenosyl-L-methionine</keyword>
<comment type="similarity">
    <text evidence="9">Belongs to the class-III pyridoxal-phosphate-dependent aminotransferase family. BioA subfamily.</text>
</comment>
<dbReference type="PROSITE" id="PS00600">
    <property type="entry name" value="AA_TRANSFER_CLASS_3"/>
    <property type="match status" value="1"/>
</dbReference>
<evidence type="ECO:0000256" key="6">
    <source>
        <dbReference type="ARBA" id="ARBA00022756"/>
    </source>
</evidence>
<dbReference type="Gene3D" id="3.40.640.10">
    <property type="entry name" value="Type I PLP-dependent aspartate aminotransferase-like (Major domain)"/>
    <property type="match status" value="1"/>
</dbReference>
<dbReference type="HOGENOM" id="CLU_016922_4_3_12"/>
<reference evidence="10 11" key="1">
    <citation type="submission" date="2011-06" db="EMBL/GenBank/DDBJ databases">
        <title>The complete genome of Spirochaeta thermophila DSM 6578.</title>
        <authorList>
            <consortium name="US DOE Joint Genome Institute (JGI-PGF)"/>
            <person name="Lucas S."/>
            <person name="Lapidus A."/>
            <person name="Bruce D."/>
            <person name="Goodwin L."/>
            <person name="Pitluck S."/>
            <person name="Peters L."/>
            <person name="Kyrpides N."/>
            <person name="Mavromatis K."/>
            <person name="Ivanova N."/>
            <person name="Mikailova N."/>
            <person name="Pagani I."/>
            <person name="Chertkov O."/>
            <person name="Detter J.C."/>
            <person name="Tapia R."/>
            <person name="Han C."/>
            <person name="Land M."/>
            <person name="Hauser L."/>
            <person name="Markowitz V."/>
            <person name="Cheng J.-F."/>
            <person name="Hugenholtz P."/>
            <person name="Woyke T."/>
            <person name="Wu D."/>
            <person name="Spring S."/>
            <person name="Merkhoffer B."/>
            <person name="Schneider S."/>
            <person name="Klenk H.-P."/>
            <person name="Eisen J.A."/>
        </authorList>
    </citation>
    <scope>NUCLEOTIDE SEQUENCE [LARGE SCALE GENOMIC DNA]</scope>
    <source>
        <strain evidence="11">ATCC 700085 / DSM 6578 / Z-1203</strain>
    </source>
</reference>
<keyword evidence="7 9" id="KW-0663">Pyridoxal phosphate</keyword>
<comment type="cofactor">
    <cofactor evidence="1 9">
        <name>pyridoxal 5'-phosphate</name>
        <dbReference type="ChEBI" id="CHEBI:597326"/>
    </cofactor>
</comment>
<proteinExistence type="inferred from homology"/>